<accession>A0AAT9LC40</accession>
<evidence type="ECO:0000313" key="3">
    <source>
        <dbReference type="EMBL" id="QUL98641.1"/>
    </source>
</evidence>
<dbReference type="PANTHER" id="PTHR21240">
    <property type="entry name" value="2-AMINO-3-CARBOXYLMUCONATE-6-SEMIALDEHYDE DECARBOXYLASE"/>
    <property type="match status" value="1"/>
</dbReference>
<dbReference type="GO" id="GO:0005737">
    <property type="term" value="C:cytoplasm"/>
    <property type="evidence" value="ECO:0007669"/>
    <property type="project" value="TreeGrafter"/>
</dbReference>
<dbReference type="AlphaFoldDB" id="A0AAT9LC40"/>
<evidence type="ECO:0000259" key="2">
    <source>
        <dbReference type="Pfam" id="PF04909"/>
    </source>
</evidence>
<protein>
    <submittedName>
        <fullName evidence="3">Amidohydrolase family protein</fullName>
    </submittedName>
</protein>
<dbReference type="Gene3D" id="3.20.20.140">
    <property type="entry name" value="Metal-dependent hydrolases"/>
    <property type="match status" value="1"/>
</dbReference>
<dbReference type="GO" id="GO:0016831">
    <property type="term" value="F:carboxy-lyase activity"/>
    <property type="evidence" value="ECO:0007669"/>
    <property type="project" value="InterPro"/>
</dbReference>
<dbReference type="GO" id="GO:0019748">
    <property type="term" value="P:secondary metabolic process"/>
    <property type="evidence" value="ECO:0007669"/>
    <property type="project" value="TreeGrafter"/>
</dbReference>
<feature type="domain" description="Amidohydrolase-related" evidence="2">
    <location>
        <begin position="35"/>
        <end position="168"/>
    </location>
</feature>
<dbReference type="InterPro" id="IPR032465">
    <property type="entry name" value="ACMSD"/>
</dbReference>
<dbReference type="KEGG" id="fcz:IMF26_00670"/>
<name>A0AAT9LC40_9FIRM</name>
<dbReference type="PANTHER" id="PTHR21240:SF28">
    <property type="entry name" value="ISO-OROTATE DECARBOXYLASE (EUROFUNG)"/>
    <property type="match status" value="1"/>
</dbReference>
<keyword evidence="1" id="KW-0456">Lyase</keyword>
<proteinExistence type="predicted"/>
<reference evidence="3" key="2">
    <citation type="journal article" date="2023" name="Biology">
        <title>Prokaryotic Life Associated with Coal-Fire Gas Vents Revealed by Metagenomics.</title>
        <authorList>
            <person name="Kadnikov V.V."/>
            <person name="Mardanov A.V."/>
            <person name="Beletsky A.V."/>
            <person name="Karnachuk O.V."/>
            <person name="Ravin N.V."/>
        </authorList>
    </citation>
    <scope>NUCLEOTIDE SEQUENCE</scope>
    <source>
        <strain evidence="3">Bu02</strain>
    </source>
</reference>
<dbReference type="Pfam" id="PF04909">
    <property type="entry name" value="Amidohydro_2"/>
    <property type="match status" value="1"/>
</dbReference>
<evidence type="ECO:0000256" key="1">
    <source>
        <dbReference type="ARBA" id="ARBA00023239"/>
    </source>
</evidence>
<reference evidence="3" key="1">
    <citation type="submission" date="2020-10" db="EMBL/GenBank/DDBJ databases">
        <authorList>
            <person name="Kadnikov V."/>
            <person name="Beletsky A.V."/>
            <person name="Mardanov A.V."/>
            <person name="Karnachuk O.V."/>
            <person name="Ravin N.V."/>
        </authorList>
    </citation>
    <scope>NUCLEOTIDE SEQUENCE</scope>
    <source>
        <strain evidence="3">Bu02</strain>
    </source>
</reference>
<organism evidence="3">
    <name type="scientific">Candidatus Fermentithermobacillus carboniphilus</name>
    <dbReference type="NCBI Taxonomy" id="3085328"/>
    <lineage>
        <taxon>Bacteria</taxon>
        <taxon>Bacillati</taxon>
        <taxon>Bacillota</taxon>
        <taxon>Candidatus Fermentithermobacillia</taxon>
        <taxon>Candidatus Fermentithermobacillales</taxon>
        <taxon>Candidatus Fermentithermobacillaceae</taxon>
        <taxon>Candidatus Fermentithermobacillus</taxon>
    </lineage>
</organism>
<gene>
    <name evidence="3" type="ORF">IMF26_00670</name>
</gene>
<dbReference type="GO" id="GO:0016787">
    <property type="term" value="F:hydrolase activity"/>
    <property type="evidence" value="ECO:0007669"/>
    <property type="project" value="InterPro"/>
</dbReference>
<dbReference type="InterPro" id="IPR006680">
    <property type="entry name" value="Amidohydro-rel"/>
</dbReference>
<dbReference type="SUPFAM" id="SSF51556">
    <property type="entry name" value="Metallo-dependent hydrolases"/>
    <property type="match status" value="1"/>
</dbReference>
<sequence>MSDTQTSGGHFEAFAALPLQTPERAAEELEYAVTGFPTDTTLCIARLIFAGIFDRFPGVKLIASHLGGALPYLSERLDRGFAAYPECHRIERARGEYLKEIFYDCVLFNPLTVEYAVKMFGASQFVVGSDYPHQIGDLGKAVSTIRALPISDHEKEMILGKNAEQLLKIGACASGRQCKVSVRKRDMKSE</sequence>
<dbReference type="EMBL" id="CP062796">
    <property type="protein sequence ID" value="QUL98641.1"/>
    <property type="molecule type" value="Genomic_DNA"/>
</dbReference>
<dbReference type="InterPro" id="IPR032466">
    <property type="entry name" value="Metal_Hydrolase"/>
</dbReference>